<dbReference type="Pfam" id="PF17836">
    <property type="entry name" value="PglD_N"/>
    <property type="match status" value="1"/>
</dbReference>
<dbReference type="AlphaFoldDB" id="A0A1H4DAA7"/>
<feature type="binding site" evidence="3">
    <location>
        <position position="137"/>
    </location>
    <ligand>
        <name>acetyl-CoA</name>
        <dbReference type="ChEBI" id="CHEBI:57288"/>
    </ligand>
</feature>
<protein>
    <submittedName>
        <fullName evidence="5">Acetyltransferase EpsM</fullName>
    </submittedName>
</protein>
<evidence type="ECO:0000313" key="6">
    <source>
        <dbReference type="Proteomes" id="UP000198820"/>
    </source>
</evidence>
<organism evidence="5 6">
    <name type="scientific">Psychroflexus halocasei</name>
    <dbReference type="NCBI Taxonomy" id="908615"/>
    <lineage>
        <taxon>Bacteria</taxon>
        <taxon>Pseudomonadati</taxon>
        <taxon>Bacteroidota</taxon>
        <taxon>Flavobacteriia</taxon>
        <taxon>Flavobacteriales</taxon>
        <taxon>Flavobacteriaceae</taxon>
        <taxon>Psychroflexus</taxon>
    </lineage>
</organism>
<dbReference type="STRING" id="908615.SAMN05421540_11037"/>
<dbReference type="InterPro" id="IPR020019">
    <property type="entry name" value="AcTrfase_PglD-like"/>
</dbReference>
<evidence type="ECO:0000256" key="3">
    <source>
        <dbReference type="PIRSR" id="PIRSR620019-2"/>
    </source>
</evidence>
<evidence type="ECO:0000256" key="1">
    <source>
        <dbReference type="ARBA" id="ARBA00007274"/>
    </source>
</evidence>
<feature type="site" description="Increases basicity of active site His" evidence="2">
    <location>
        <position position="129"/>
    </location>
</feature>
<dbReference type="InterPro" id="IPR041561">
    <property type="entry name" value="PglD_N"/>
</dbReference>
<gene>
    <name evidence="5" type="ORF">SAMN05421540_11037</name>
</gene>
<feature type="binding site" evidence="3">
    <location>
        <position position="63"/>
    </location>
    <ligand>
        <name>substrate</name>
    </ligand>
</feature>
<dbReference type="InterPro" id="IPR011004">
    <property type="entry name" value="Trimer_LpxA-like_sf"/>
</dbReference>
<evidence type="ECO:0000313" key="5">
    <source>
        <dbReference type="EMBL" id="SEA69597.1"/>
    </source>
</evidence>
<feature type="binding site" evidence="3">
    <location>
        <begin position="31"/>
        <end position="32"/>
    </location>
    <ligand>
        <name>substrate</name>
    </ligand>
</feature>
<dbReference type="PANTHER" id="PTHR43300">
    <property type="entry name" value="ACETYLTRANSFERASE"/>
    <property type="match status" value="1"/>
</dbReference>
<dbReference type="RefSeq" id="WP_143521358.1">
    <property type="nucleotide sequence ID" value="NZ_FNQF01000010.1"/>
</dbReference>
<feature type="domain" description="PglD N-terminal" evidence="4">
    <location>
        <begin position="2"/>
        <end position="74"/>
    </location>
</feature>
<feature type="binding site" evidence="3">
    <location>
        <begin position="9"/>
        <end position="11"/>
    </location>
    <ligand>
        <name>substrate</name>
    </ligand>
</feature>
<keyword evidence="6" id="KW-1185">Reference proteome</keyword>
<reference evidence="5 6" key="1">
    <citation type="submission" date="2016-10" db="EMBL/GenBank/DDBJ databases">
        <authorList>
            <person name="de Groot N.N."/>
        </authorList>
    </citation>
    <scope>NUCLEOTIDE SEQUENCE [LARGE SCALE GENOMIC DNA]</scope>
    <source>
        <strain evidence="5 6">DSM 23581</strain>
    </source>
</reference>
<dbReference type="Pfam" id="PF00132">
    <property type="entry name" value="Hexapep"/>
    <property type="match status" value="1"/>
</dbReference>
<dbReference type="PANTHER" id="PTHR43300:SF7">
    <property type="entry name" value="UDP-N-ACETYLBACILLOSAMINE N-ACETYLTRANSFERASE"/>
    <property type="match status" value="1"/>
</dbReference>
<proteinExistence type="inferred from homology"/>
<dbReference type="GO" id="GO:0016740">
    <property type="term" value="F:transferase activity"/>
    <property type="evidence" value="ECO:0007669"/>
    <property type="project" value="UniProtKB-KW"/>
</dbReference>
<evidence type="ECO:0000256" key="2">
    <source>
        <dbReference type="PIRSR" id="PIRSR620019-1"/>
    </source>
</evidence>
<dbReference type="NCBIfam" id="TIGR03570">
    <property type="entry name" value="NeuD_NnaD"/>
    <property type="match status" value="1"/>
</dbReference>
<dbReference type="InterPro" id="IPR001451">
    <property type="entry name" value="Hexapep"/>
</dbReference>
<dbReference type="CDD" id="cd03360">
    <property type="entry name" value="LbH_AT_putative"/>
    <property type="match status" value="1"/>
</dbReference>
<name>A0A1H4DAA7_9FLAO</name>
<dbReference type="Gene3D" id="2.160.10.10">
    <property type="entry name" value="Hexapeptide repeat proteins"/>
    <property type="match status" value="1"/>
</dbReference>
<accession>A0A1H4DAA7</accession>
<dbReference type="Gene3D" id="3.40.50.20">
    <property type="match status" value="1"/>
</dbReference>
<evidence type="ECO:0000259" key="4">
    <source>
        <dbReference type="Pfam" id="PF17836"/>
    </source>
</evidence>
<dbReference type="SUPFAM" id="SSF51161">
    <property type="entry name" value="Trimeric LpxA-like enzymes"/>
    <property type="match status" value="1"/>
</dbReference>
<dbReference type="Proteomes" id="UP000198820">
    <property type="component" value="Unassembled WGS sequence"/>
</dbReference>
<dbReference type="InterPro" id="IPR050179">
    <property type="entry name" value="Trans_hexapeptide_repeat"/>
</dbReference>
<keyword evidence="5" id="KW-0808">Transferase</keyword>
<dbReference type="EMBL" id="FNQF01000010">
    <property type="protein sequence ID" value="SEA69597.1"/>
    <property type="molecule type" value="Genomic_DNA"/>
</dbReference>
<feature type="active site" description="Proton acceptor" evidence="2">
    <location>
        <position position="128"/>
    </location>
</feature>
<feature type="binding site" evidence="3">
    <location>
        <position position="158"/>
    </location>
    <ligand>
        <name>acetyl-CoA</name>
        <dbReference type="ChEBI" id="CHEBI:57288"/>
    </ligand>
</feature>
<comment type="similarity">
    <text evidence="1">Belongs to the transferase hexapeptide repeat family.</text>
</comment>
<sequence>MKINLFGASGHAKVIIDIIRNCNLEINYIFDDNAEIKNILGCKVNAKYSLDEVSSSPVVISIGNNQIRQRLAHHLNCNFSKALIHPSAVVSHDAQLKEGTVVMPNSVINNSAKVGAHCIINSGAIIEHDCQIGDFVHVSPQASLGGHVEVGEGTHIGIGASVIQNINIGKNCIIGAGAVIIYDIPDGSTVVGNPGQIIKQNN</sequence>